<dbReference type="AlphaFoldDB" id="A0A382C4U7"/>
<keyword evidence="1" id="KW-0238">DNA-binding</keyword>
<gene>
    <name evidence="2" type="ORF">METZ01_LOCUS173758</name>
</gene>
<dbReference type="Pfam" id="PF00436">
    <property type="entry name" value="SSB"/>
    <property type="match status" value="1"/>
</dbReference>
<dbReference type="CDD" id="cd04496">
    <property type="entry name" value="SSB_OBF"/>
    <property type="match status" value="1"/>
</dbReference>
<dbReference type="NCBIfam" id="TIGR00621">
    <property type="entry name" value="ssb"/>
    <property type="match status" value="1"/>
</dbReference>
<reference evidence="2" key="1">
    <citation type="submission" date="2018-05" db="EMBL/GenBank/DDBJ databases">
        <authorList>
            <person name="Lanie J.A."/>
            <person name="Ng W.-L."/>
            <person name="Kazmierczak K.M."/>
            <person name="Andrzejewski T.M."/>
            <person name="Davidsen T.M."/>
            <person name="Wayne K.J."/>
            <person name="Tettelin H."/>
            <person name="Glass J.I."/>
            <person name="Rusch D."/>
            <person name="Podicherti R."/>
            <person name="Tsui H.-C.T."/>
            <person name="Winkler M.E."/>
        </authorList>
    </citation>
    <scope>NUCLEOTIDE SEQUENCE</scope>
</reference>
<organism evidence="2">
    <name type="scientific">marine metagenome</name>
    <dbReference type="NCBI Taxonomy" id="408172"/>
    <lineage>
        <taxon>unclassified sequences</taxon>
        <taxon>metagenomes</taxon>
        <taxon>ecological metagenomes</taxon>
    </lineage>
</organism>
<dbReference type="PANTHER" id="PTHR10302:SF27">
    <property type="entry name" value="SINGLE-STRANDED DNA-BINDING PROTEIN"/>
    <property type="match status" value="1"/>
</dbReference>
<accession>A0A382C4U7</accession>
<dbReference type="GO" id="GO:0006260">
    <property type="term" value="P:DNA replication"/>
    <property type="evidence" value="ECO:0007669"/>
    <property type="project" value="InterPro"/>
</dbReference>
<evidence type="ECO:0000256" key="1">
    <source>
        <dbReference type="ARBA" id="ARBA00023125"/>
    </source>
</evidence>
<name>A0A382C4U7_9ZZZZ</name>
<dbReference type="GO" id="GO:0003697">
    <property type="term" value="F:single-stranded DNA binding"/>
    <property type="evidence" value="ECO:0007669"/>
    <property type="project" value="InterPro"/>
</dbReference>
<dbReference type="InterPro" id="IPR000424">
    <property type="entry name" value="Primosome_PriB/ssb"/>
</dbReference>
<dbReference type="Gene3D" id="2.40.50.140">
    <property type="entry name" value="Nucleic acid-binding proteins"/>
    <property type="match status" value="1"/>
</dbReference>
<dbReference type="PIRSF" id="PIRSF002070">
    <property type="entry name" value="SSB"/>
    <property type="match status" value="1"/>
</dbReference>
<evidence type="ECO:0000313" key="2">
    <source>
        <dbReference type="EMBL" id="SVB20904.1"/>
    </source>
</evidence>
<dbReference type="InterPro" id="IPR011344">
    <property type="entry name" value="ssDNA-bd"/>
</dbReference>
<dbReference type="GO" id="GO:0009295">
    <property type="term" value="C:nucleoid"/>
    <property type="evidence" value="ECO:0007669"/>
    <property type="project" value="TreeGrafter"/>
</dbReference>
<dbReference type="InterPro" id="IPR012340">
    <property type="entry name" value="NA-bd_OB-fold"/>
</dbReference>
<dbReference type="EMBL" id="UINC01032743">
    <property type="protein sequence ID" value="SVB20904.1"/>
    <property type="molecule type" value="Genomic_DNA"/>
</dbReference>
<sequence length="121" mass="13382">MLNNRVILKGNLTKDPEYKTISEKDLVTFRIAVNESIGNGREETVYLDVDGWGSHAAYAQNVTLSKGDRVIVDGRLRQRNWEDKNGVARTSYSVLPGTFSKVVKPTKVVKPAEAETVSEGS</sequence>
<proteinExistence type="predicted"/>
<dbReference type="PROSITE" id="PS50935">
    <property type="entry name" value="SSB"/>
    <property type="match status" value="1"/>
</dbReference>
<protein>
    <recommendedName>
        <fullName evidence="3">Single-stranded DNA-binding protein</fullName>
    </recommendedName>
</protein>
<dbReference type="PANTHER" id="PTHR10302">
    <property type="entry name" value="SINGLE-STRANDED DNA-BINDING PROTEIN"/>
    <property type="match status" value="1"/>
</dbReference>
<dbReference type="SUPFAM" id="SSF50249">
    <property type="entry name" value="Nucleic acid-binding proteins"/>
    <property type="match status" value="1"/>
</dbReference>
<evidence type="ECO:0008006" key="3">
    <source>
        <dbReference type="Google" id="ProtNLM"/>
    </source>
</evidence>